<keyword evidence="3" id="KW-1185">Reference proteome</keyword>
<feature type="region of interest" description="Disordered" evidence="1">
    <location>
        <begin position="68"/>
        <end position="203"/>
    </location>
</feature>
<feature type="compositionally biased region" description="Low complexity" evidence="1">
    <location>
        <begin position="68"/>
        <end position="87"/>
    </location>
</feature>
<gene>
    <name evidence="2" type="ORF">NDU88_003480</name>
</gene>
<evidence type="ECO:0000313" key="3">
    <source>
        <dbReference type="Proteomes" id="UP001066276"/>
    </source>
</evidence>
<dbReference type="EMBL" id="JANPWB010000008">
    <property type="protein sequence ID" value="KAJ1163017.1"/>
    <property type="molecule type" value="Genomic_DNA"/>
</dbReference>
<evidence type="ECO:0000256" key="1">
    <source>
        <dbReference type="SAM" id="MobiDB-lite"/>
    </source>
</evidence>
<name>A0AAV7SEL5_PLEWA</name>
<comment type="caution">
    <text evidence="2">The sequence shown here is derived from an EMBL/GenBank/DDBJ whole genome shotgun (WGS) entry which is preliminary data.</text>
</comment>
<dbReference type="AlphaFoldDB" id="A0AAV7SEL5"/>
<evidence type="ECO:0000313" key="2">
    <source>
        <dbReference type="EMBL" id="KAJ1163017.1"/>
    </source>
</evidence>
<feature type="compositionally biased region" description="Low complexity" evidence="1">
    <location>
        <begin position="186"/>
        <end position="197"/>
    </location>
</feature>
<sequence>MSHVNPEPRPGSASVYVGYEGLIVLTYNECIERTTNEQRVIRGGAASVRGIHRNRPLPCLHPRALCSAGPAATPGRGRGTGTAATGTENTYKHPTCTGNLEVKLSTARPRRGERARTTPQPGEAETSDEDQKHSETPTRRPSPHPGADPGADPSAAAEQYLPDTKLRHSSPSRSRRALHPDPGSVSALRTAARSTAAGTPEQE</sequence>
<feature type="compositionally biased region" description="Basic and acidic residues" evidence="1">
    <location>
        <begin position="129"/>
        <end position="138"/>
    </location>
</feature>
<protein>
    <submittedName>
        <fullName evidence="2">Uncharacterized protein</fullName>
    </submittedName>
</protein>
<proteinExistence type="predicted"/>
<organism evidence="2 3">
    <name type="scientific">Pleurodeles waltl</name>
    <name type="common">Iberian ribbed newt</name>
    <dbReference type="NCBI Taxonomy" id="8319"/>
    <lineage>
        <taxon>Eukaryota</taxon>
        <taxon>Metazoa</taxon>
        <taxon>Chordata</taxon>
        <taxon>Craniata</taxon>
        <taxon>Vertebrata</taxon>
        <taxon>Euteleostomi</taxon>
        <taxon>Amphibia</taxon>
        <taxon>Batrachia</taxon>
        <taxon>Caudata</taxon>
        <taxon>Salamandroidea</taxon>
        <taxon>Salamandridae</taxon>
        <taxon>Pleurodelinae</taxon>
        <taxon>Pleurodeles</taxon>
    </lineage>
</organism>
<feature type="compositionally biased region" description="Basic residues" evidence="1">
    <location>
        <begin position="167"/>
        <end position="177"/>
    </location>
</feature>
<reference evidence="2" key="1">
    <citation type="journal article" date="2022" name="bioRxiv">
        <title>Sequencing and chromosome-scale assembly of the giantPleurodeles waltlgenome.</title>
        <authorList>
            <person name="Brown T."/>
            <person name="Elewa A."/>
            <person name="Iarovenko S."/>
            <person name="Subramanian E."/>
            <person name="Araus A.J."/>
            <person name="Petzold A."/>
            <person name="Susuki M."/>
            <person name="Suzuki K.-i.T."/>
            <person name="Hayashi T."/>
            <person name="Toyoda A."/>
            <person name="Oliveira C."/>
            <person name="Osipova E."/>
            <person name="Leigh N.D."/>
            <person name="Simon A."/>
            <person name="Yun M.H."/>
        </authorList>
    </citation>
    <scope>NUCLEOTIDE SEQUENCE</scope>
    <source>
        <strain evidence="2">20211129_DDA</strain>
        <tissue evidence="2">Liver</tissue>
    </source>
</reference>
<feature type="compositionally biased region" description="Low complexity" evidence="1">
    <location>
        <begin position="145"/>
        <end position="157"/>
    </location>
</feature>
<accession>A0AAV7SEL5</accession>
<dbReference type="Proteomes" id="UP001066276">
    <property type="component" value="Chromosome 4_2"/>
</dbReference>